<dbReference type="EMBL" id="CAJOBD010000017">
    <property type="protein sequence ID" value="CAF3536147.1"/>
    <property type="molecule type" value="Genomic_DNA"/>
</dbReference>
<reference evidence="2" key="1">
    <citation type="submission" date="2021-02" db="EMBL/GenBank/DDBJ databases">
        <authorList>
            <person name="Nowell W R."/>
        </authorList>
    </citation>
    <scope>NUCLEOTIDE SEQUENCE</scope>
</reference>
<dbReference type="AlphaFoldDB" id="A0A818JHZ0"/>
<comment type="caution">
    <text evidence="2">The sequence shown here is derived from an EMBL/GenBank/DDBJ whole genome shotgun (WGS) entry which is preliminary data.</text>
</comment>
<dbReference type="Proteomes" id="UP000663836">
    <property type="component" value="Unassembled WGS sequence"/>
</dbReference>
<evidence type="ECO:0000313" key="1">
    <source>
        <dbReference type="EMBL" id="CAF0857605.1"/>
    </source>
</evidence>
<dbReference type="EMBL" id="CAJNOT010000135">
    <property type="protein sequence ID" value="CAF0857605.1"/>
    <property type="molecule type" value="Genomic_DNA"/>
</dbReference>
<protein>
    <submittedName>
        <fullName evidence="2">Uncharacterized protein</fullName>
    </submittedName>
</protein>
<gene>
    <name evidence="2" type="ORF">JBS370_LOCUS617</name>
    <name evidence="1" type="ORF">ZHD862_LOCUS5208</name>
</gene>
<proteinExistence type="predicted"/>
<evidence type="ECO:0000313" key="2">
    <source>
        <dbReference type="EMBL" id="CAF3536147.1"/>
    </source>
</evidence>
<name>A0A818JHZ0_9BILA</name>
<dbReference type="Proteomes" id="UP000663864">
    <property type="component" value="Unassembled WGS sequence"/>
</dbReference>
<sequence>MGFTSIKWCSAYNAYVTAENEEVSAPYEIDTKLDLLVEPLETLTVPDITDDTLTFNLDQGSSYTKRYIIEKDEA</sequence>
<organism evidence="2 3">
    <name type="scientific">Rotaria sordida</name>
    <dbReference type="NCBI Taxonomy" id="392033"/>
    <lineage>
        <taxon>Eukaryota</taxon>
        <taxon>Metazoa</taxon>
        <taxon>Spiralia</taxon>
        <taxon>Gnathifera</taxon>
        <taxon>Rotifera</taxon>
        <taxon>Eurotatoria</taxon>
        <taxon>Bdelloidea</taxon>
        <taxon>Philodinida</taxon>
        <taxon>Philodinidae</taxon>
        <taxon>Rotaria</taxon>
    </lineage>
</organism>
<accession>A0A818JHZ0</accession>
<evidence type="ECO:0000313" key="3">
    <source>
        <dbReference type="Proteomes" id="UP000663836"/>
    </source>
</evidence>